<proteinExistence type="predicted"/>
<evidence type="ECO:0008006" key="2">
    <source>
        <dbReference type="Google" id="ProtNLM"/>
    </source>
</evidence>
<reference evidence="1" key="1">
    <citation type="submission" date="2018-05" db="EMBL/GenBank/DDBJ databases">
        <authorList>
            <person name="Lanie J.A."/>
            <person name="Ng W.-L."/>
            <person name="Kazmierczak K.M."/>
            <person name="Andrzejewski T.M."/>
            <person name="Davidsen T.M."/>
            <person name="Wayne K.J."/>
            <person name="Tettelin H."/>
            <person name="Glass J.I."/>
            <person name="Rusch D."/>
            <person name="Podicherti R."/>
            <person name="Tsui H.-C.T."/>
            <person name="Winkler M.E."/>
        </authorList>
    </citation>
    <scope>NUCLEOTIDE SEQUENCE</scope>
</reference>
<evidence type="ECO:0000313" key="1">
    <source>
        <dbReference type="EMBL" id="SVC44190.1"/>
    </source>
</evidence>
<name>A0A382M686_9ZZZZ</name>
<sequence>MDEALQTYRDSTIPANQTQSGFKSGLILADRSAGKIITIGLWETEADLSGRTLTNFVDHISGGPPVREVYEVSVYDRLQLELGKATHARVTTRQVRSGKMDDVIHTYLNSAVPLRRHQDSIGAILLTDRDTGNAVNVTLWKSESQMDAAAPSGDVDSISVGQHARETYEVNADV</sequence>
<gene>
    <name evidence="1" type="ORF">METZ01_LOCUS297044</name>
</gene>
<protein>
    <recommendedName>
        <fullName evidence="2">ABM domain-containing protein</fullName>
    </recommendedName>
</protein>
<organism evidence="1">
    <name type="scientific">marine metagenome</name>
    <dbReference type="NCBI Taxonomy" id="408172"/>
    <lineage>
        <taxon>unclassified sequences</taxon>
        <taxon>metagenomes</taxon>
        <taxon>ecological metagenomes</taxon>
    </lineage>
</organism>
<dbReference type="EMBL" id="UINC01091432">
    <property type="protein sequence ID" value="SVC44190.1"/>
    <property type="molecule type" value="Genomic_DNA"/>
</dbReference>
<dbReference type="AlphaFoldDB" id="A0A382M686"/>
<accession>A0A382M686</accession>